<protein>
    <submittedName>
        <fullName evidence="2">Alpha/beta hydrolase</fullName>
    </submittedName>
</protein>
<organism evidence="2 3">
    <name type="scientific">Phenylobacterium hankyongense</name>
    <dbReference type="NCBI Taxonomy" id="1813876"/>
    <lineage>
        <taxon>Bacteria</taxon>
        <taxon>Pseudomonadati</taxon>
        <taxon>Pseudomonadota</taxon>
        <taxon>Alphaproteobacteria</taxon>
        <taxon>Caulobacterales</taxon>
        <taxon>Caulobacteraceae</taxon>
        <taxon>Phenylobacterium</taxon>
    </lineage>
</organism>
<keyword evidence="2" id="KW-0378">Hydrolase</keyword>
<dbReference type="Pfam" id="PF12697">
    <property type="entry name" value="Abhydrolase_6"/>
    <property type="match status" value="1"/>
</dbReference>
<dbReference type="OrthoDB" id="9806902at2"/>
<dbReference type="InterPro" id="IPR000073">
    <property type="entry name" value="AB_hydrolase_1"/>
</dbReference>
<dbReference type="InterPro" id="IPR000639">
    <property type="entry name" value="Epox_hydrolase-like"/>
</dbReference>
<dbReference type="GO" id="GO:0016787">
    <property type="term" value="F:hydrolase activity"/>
    <property type="evidence" value="ECO:0007669"/>
    <property type="project" value="UniProtKB-KW"/>
</dbReference>
<proteinExistence type="predicted"/>
<dbReference type="PRINTS" id="PR00412">
    <property type="entry name" value="EPOXHYDRLASE"/>
</dbReference>
<evidence type="ECO:0000313" key="3">
    <source>
        <dbReference type="Proteomes" id="UP000249842"/>
    </source>
</evidence>
<accession>A0A328B2L8</accession>
<dbReference type="Proteomes" id="UP000249842">
    <property type="component" value="Unassembled WGS sequence"/>
</dbReference>
<dbReference type="PANTHER" id="PTHR43194:SF2">
    <property type="entry name" value="PEROXISOMAL MEMBRANE PROTEIN LPX1"/>
    <property type="match status" value="1"/>
</dbReference>
<evidence type="ECO:0000259" key="1">
    <source>
        <dbReference type="Pfam" id="PF12697"/>
    </source>
</evidence>
<dbReference type="RefSeq" id="WP_111456551.1">
    <property type="nucleotide sequence ID" value="NZ_QFYP01000001.1"/>
</dbReference>
<dbReference type="PANTHER" id="PTHR43194">
    <property type="entry name" value="HYDROLASE ALPHA/BETA FOLD FAMILY"/>
    <property type="match status" value="1"/>
</dbReference>
<gene>
    <name evidence="2" type="ORF">DJ021_05305</name>
</gene>
<evidence type="ECO:0000313" key="2">
    <source>
        <dbReference type="EMBL" id="RAK59258.1"/>
    </source>
</evidence>
<sequence>MDAKVDYEPRLRTVPLPSRGGAMAVLDFGPEHRPVDIVFSHANGFNARTYRSILKPLAAGLRILAIDLRGHGATTLPTVIEGREGWNQFRDDLLAFLAAATEGPVVLAGHSMGGTASLLAAAAAPERVRALALFDPVIFDTTMARDAGESPLVQGALRRRASFPDRQAALEAYRGRGAFRTWSEEQLADYVAAGFKDTADGQVTLACAPDWEASNFRTHNYDPWAAFAQSRCPIRVLQAEIASTARLEDRLEALTADGRVIVETVPGTSHFLPMERPDLVRAALTRATAPR</sequence>
<keyword evidence="3" id="KW-1185">Reference proteome</keyword>
<dbReference type="InterPro" id="IPR050228">
    <property type="entry name" value="Carboxylesterase_BioH"/>
</dbReference>
<reference evidence="3" key="1">
    <citation type="submission" date="2018-05" db="EMBL/GenBank/DDBJ databases">
        <authorList>
            <person name="Li X."/>
        </authorList>
    </citation>
    <scope>NUCLEOTIDE SEQUENCE [LARGE SCALE GENOMIC DNA]</scope>
    <source>
        <strain evidence="3">HKS-05</strain>
    </source>
</reference>
<dbReference type="Gene3D" id="3.40.50.1820">
    <property type="entry name" value="alpha/beta hydrolase"/>
    <property type="match status" value="1"/>
</dbReference>
<dbReference type="SUPFAM" id="SSF53474">
    <property type="entry name" value="alpha/beta-Hydrolases"/>
    <property type="match status" value="1"/>
</dbReference>
<feature type="domain" description="AB hydrolase-1" evidence="1">
    <location>
        <begin position="37"/>
        <end position="282"/>
    </location>
</feature>
<name>A0A328B2L8_9CAUL</name>
<dbReference type="InterPro" id="IPR029058">
    <property type="entry name" value="AB_hydrolase_fold"/>
</dbReference>
<dbReference type="AlphaFoldDB" id="A0A328B2L8"/>
<dbReference type="EMBL" id="QFYP01000001">
    <property type="protein sequence ID" value="RAK59258.1"/>
    <property type="molecule type" value="Genomic_DNA"/>
</dbReference>
<dbReference type="PRINTS" id="PR00111">
    <property type="entry name" value="ABHYDROLASE"/>
</dbReference>
<comment type="caution">
    <text evidence="2">The sequence shown here is derived from an EMBL/GenBank/DDBJ whole genome shotgun (WGS) entry which is preliminary data.</text>
</comment>